<proteinExistence type="inferred from homology"/>
<evidence type="ECO:0000256" key="8">
    <source>
        <dbReference type="RuleBase" id="RU363064"/>
    </source>
</evidence>
<feature type="transmembrane region" description="Helical" evidence="8">
    <location>
        <begin position="404"/>
        <end position="424"/>
    </location>
</feature>
<reference evidence="10 11" key="1">
    <citation type="submission" date="2023-04" db="EMBL/GenBank/DDBJ databases">
        <title>Funneling lignin-derived compounds into biodiesel using alkali-halophilic Citricoccus sp. P2.</title>
        <authorList>
            <person name="Luo C.-B."/>
        </authorList>
    </citation>
    <scope>NUCLEOTIDE SEQUENCE [LARGE SCALE GENOMIC DNA]</scope>
    <source>
        <strain evidence="10 11">P2</strain>
    </source>
</reference>
<keyword evidence="7 8" id="KW-0472">Membrane</keyword>
<dbReference type="PANTHER" id="PTHR30330">
    <property type="entry name" value="AGSS FAMILY TRANSPORTER, SODIUM-ALANINE"/>
    <property type="match status" value="1"/>
</dbReference>
<name>A0ABY8H9I6_9MICC</name>
<comment type="similarity">
    <text evidence="2 8">Belongs to the alanine or glycine:cation symporter (AGCS) (TC 2.A.25) family.</text>
</comment>
<evidence type="ECO:0000313" key="11">
    <source>
        <dbReference type="Proteomes" id="UP001219037"/>
    </source>
</evidence>
<feature type="transmembrane region" description="Helical" evidence="8">
    <location>
        <begin position="190"/>
        <end position="207"/>
    </location>
</feature>
<evidence type="ECO:0000256" key="9">
    <source>
        <dbReference type="SAM" id="MobiDB-lite"/>
    </source>
</evidence>
<dbReference type="PRINTS" id="PR00175">
    <property type="entry name" value="NAALASMPORT"/>
</dbReference>
<feature type="region of interest" description="Disordered" evidence="9">
    <location>
        <begin position="489"/>
        <end position="519"/>
    </location>
</feature>
<dbReference type="EMBL" id="CP121252">
    <property type="protein sequence ID" value="WFP17814.1"/>
    <property type="molecule type" value="Genomic_DNA"/>
</dbReference>
<feature type="transmembrane region" description="Helical" evidence="8">
    <location>
        <begin position="153"/>
        <end position="170"/>
    </location>
</feature>
<dbReference type="NCBIfam" id="TIGR00835">
    <property type="entry name" value="agcS"/>
    <property type="match status" value="1"/>
</dbReference>
<feature type="transmembrane region" description="Helical" evidence="8">
    <location>
        <begin position="219"/>
        <end position="239"/>
    </location>
</feature>
<evidence type="ECO:0000256" key="3">
    <source>
        <dbReference type="ARBA" id="ARBA00022448"/>
    </source>
</evidence>
<dbReference type="RefSeq" id="WP_278159553.1">
    <property type="nucleotide sequence ID" value="NZ_CP121252.1"/>
</dbReference>
<accession>A0ABY8H9I6</accession>
<feature type="transmembrane region" description="Helical" evidence="8">
    <location>
        <begin position="364"/>
        <end position="384"/>
    </location>
</feature>
<organism evidence="10 11">
    <name type="scientific">Citricoccus muralis</name>
    <dbReference type="NCBI Taxonomy" id="169134"/>
    <lineage>
        <taxon>Bacteria</taxon>
        <taxon>Bacillati</taxon>
        <taxon>Actinomycetota</taxon>
        <taxon>Actinomycetes</taxon>
        <taxon>Micrococcales</taxon>
        <taxon>Micrococcaceae</taxon>
        <taxon>Citricoccus</taxon>
    </lineage>
</organism>
<evidence type="ECO:0000256" key="4">
    <source>
        <dbReference type="ARBA" id="ARBA00022475"/>
    </source>
</evidence>
<dbReference type="Gene3D" id="1.20.1740.10">
    <property type="entry name" value="Amino acid/polyamine transporter I"/>
    <property type="match status" value="1"/>
</dbReference>
<keyword evidence="6 8" id="KW-1133">Transmembrane helix</keyword>
<feature type="transmembrane region" description="Helical" evidence="8">
    <location>
        <begin position="245"/>
        <end position="272"/>
    </location>
</feature>
<keyword evidence="11" id="KW-1185">Reference proteome</keyword>
<comment type="subcellular location">
    <subcellularLocation>
        <location evidence="1 8">Cell membrane</location>
        <topology evidence="1 8">Multi-pass membrane protein</topology>
    </subcellularLocation>
</comment>
<sequence>MVSPQVQAYLDNVSSYIWGMFFLIPLLVGTGLYLTFRLRGLQFHKLGKALKLAVLKRKGADDDAGDISQFQALATAMAATVGTGNIVGVSTAIAIGGPGALVWMWVTGILGMATKYAECFLAVRFRTTDSKGEKSGGPQYYLERGIKGPFGKILGLSFAIFAVIACFGIGNMTQGNSIAENLNNTWSMPHWLTGVLLALFTLIVLVGGIKSIGRVSASIVPAMVVLYLVAQTIVLIFHFDAIPAAFVTIFTDAFTGTSAVGGFAGAAVMLIVQTGVARGLFSNESGLGSAAMAAAAAKTSHPTQQGLVQMTQTFIDTIIMVSFTGVMLVVTGVWQTPDADGNQISPALMVGEAFNTVLPGTSGFWLVSICVLLFASTTIIGWSYYGERNVERLFGRRGVMPFRVIFSIVVYFGCTVELAAVWTFSDIANGLMALPNLIGLILLSGLVARETKHYLENDPQLNAGHDEVEKFMAGRPGWADWKAGDVIGSSRTLTGRAPSKRLNDSDGPEGRSGVGTAVH</sequence>
<dbReference type="PANTHER" id="PTHR30330:SF3">
    <property type="entry name" value="TRANSCRIPTIONAL REGULATOR, LRP FAMILY"/>
    <property type="match status" value="1"/>
</dbReference>
<protein>
    <submittedName>
        <fullName evidence="10">Sodium:alanine symporter family protein</fullName>
    </submittedName>
</protein>
<keyword evidence="4 8" id="KW-1003">Cell membrane</keyword>
<evidence type="ECO:0000313" key="10">
    <source>
        <dbReference type="EMBL" id="WFP17814.1"/>
    </source>
</evidence>
<evidence type="ECO:0000256" key="6">
    <source>
        <dbReference type="ARBA" id="ARBA00022989"/>
    </source>
</evidence>
<keyword evidence="5 8" id="KW-0812">Transmembrane</keyword>
<dbReference type="InterPro" id="IPR001463">
    <property type="entry name" value="Na/Ala_symport"/>
</dbReference>
<dbReference type="Pfam" id="PF01235">
    <property type="entry name" value="Na_Ala_symp"/>
    <property type="match status" value="1"/>
</dbReference>
<feature type="transmembrane region" description="Helical" evidence="8">
    <location>
        <begin position="16"/>
        <end position="36"/>
    </location>
</feature>
<evidence type="ECO:0000256" key="5">
    <source>
        <dbReference type="ARBA" id="ARBA00022692"/>
    </source>
</evidence>
<evidence type="ECO:0000256" key="2">
    <source>
        <dbReference type="ARBA" id="ARBA00009261"/>
    </source>
</evidence>
<evidence type="ECO:0000256" key="7">
    <source>
        <dbReference type="ARBA" id="ARBA00023136"/>
    </source>
</evidence>
<keyword evidence="8" id="KW-0769">Symport</keyword>
<dbReference type="Proteomes" id="UP001219037">
    <property type="component" value="Chromosome"/>
</dbReference>
<feature type="transmembrane region" description="Helical" evidence="8">
    <location>
        <begin position="314"/>
        <end position="334"/>
    </location>
</feature>
<feature type="transmembrane region" description="Helical" evidence="8">
    <location>
        <begin position="430"/>
        <end position="448"/>
    </location>
</feature>
<evidence type="ECO:0000256" key="1">
    <source>
        <dbReference type="ARBA" id="ARBA00004651"/>
    </source>
</evidence>
<keyword evidence="3 8" id="KW-0813">Transport</keyword>
<gene>
    <name evidence="10" type="ORF">P8192_06890</name>
</gene>